<dbReference type="EMBL" id="JARBHB010000002">
    <property type="protein sequence ID" value="KAJ8891421.1"/>
    <property type="molecule type" value="Genomic_DNA"/>
</dbReference>
<gene>
    <name evidence="1" type="ORF">PR048_003949</name>
</gene>
<proteinExistence type="predicted"/>
<comment type="caution">
    <text evidence="1">The sequence shown here is derived from an EMBL/GenBank/DDBJ whole genome shotgun (WGS) entry which is preliminary data.</text>
</comment>
<organism evidence="1 2">
    <name type="scientific">Dryococelus australis</name>
    <dbReference type="NCBI Taxonomy" id="614101"/>
    <lineage>
        <taxon>Eukaryota</taxon>
        <taxon>Metazoa</taxon>
        <taxon>Ecdysozoa</taxon>
        <taxon>Arthropoda</taxon>
        <taxon>Hexapoda</taxon>
        <taxon>Insecta</taxon>
        <taxon>Pterygota</taxon>
        <taxon>Neoptera</taxon>
        <taxon>Polyneoptera</taxon>
        <taxon>Phasmatodea</taxon>
        <taxon>Verophasmatodea</taxon>
        <taxon>Anareolatae</taxon>
        <taxon>Phasmatidae</taxon>
        <taxon>Eurycanthinae</taxon>
        <taxon>Dryococelus</taxon>
    </lineage>
</organism>
<accession>A0ABQ9I461</accession>
<protein>
    <submittedName>
        <fullName evidence="1">Uncharacterized protein</fullName>
    </submittedName>
</protein>
<evidence type="ECO:0000313" key="1">
    <source>
        <dbReference type="EMBL" id="KAJ8891421.1"/>
    </source>
</evidence>
<evidence type="ECO:0000313" key="2">
    <source>
        <dbReference type="Proteomes" id="UP001159363"/>
    </source>
</evidence>
<reference evidence="1 2" key="1">
    <citation type="submission" date="2023-02" db="EMBL/GenBank/DDBJ databases">
        <title>LHISI_Scaffold_Assembly.</title>
        <authorList>
            <person name="Stuart O.P."/>
            <person name="Cleave R."/>
            <person name="Magrath M.J.L."/>
            <person name="Mikheyev A.S."/>
        </authorList>
    </citation>
    <scope>NUCLEOTIDE SEQUENCE [LARGE SCALE GENOMIC DNA]</scope>
    <source>
        <strain evidence="1">Daus_M_001</strain>
        <tissue evidence="1">Leg muscle</tissue>
    </source>
</reference>
<keyword evidence="2" id="KW-1185">Reference proteome</keyword>
<sequence length="111" mass="12610">MLLAPSLGKVNKIRNGEREIAKAQRYIVTTICKGNIQFIMTCDSAKCMLEKLYSIYERDSSHNQSLSDLQNISMKLKSVGHTIDDVKMIGKISSSLPDKFRHFLTVWESTL</sequence>
<name>A0ABQ9I461_9NEOP</name>
<dbReference type="Proteomes" id="UP001159363">
    <property type="component" value="Chromosome 2"/>
</dbReference>